<keyword evidence="3" id="KW-1185">Reference proteome</keyword>
<dbReference type="EMBL" id="JAPEUY010000013">
    <property type="protein sequence ID" value="KAJ4367024.1"/>
    <property type="molecule type" value="Genomic_DNA"/>
</dbReference>
<evidence type="ECO:0000259" key="1">
    <source>
        <dbReference type="Pfam" id="PF01814"/>
    </source>
</evidence>
<sequence>MDHSGFRAEWDRIYATGNDGIRSMTPEAFMTMILEWCQSLDKHHNLEEQHVFPKLAVKMPAFRRDESDESRVADVVHANERLVSSPGYVHEQHRQIHAGLDVLHNCVKTWLAREQNEVDWEDTRKLMDSFGAILWKHMDEEVEMLGAANMKLYWTLDEMKQLPFKVKD</sequence>
<evidence type="ECO:0000313" key="3">
    <source>
        <dbReference type="Proteomes" id="UP001140560"/>
    </source>
</evidence>
<dbReference type="AlphaFoldDB" id="A0A9W9CK37"/>
<reference evidence="2" key="1">
    <citation type="submission" date="2022-10" db="EMBL/GenBank/DDBJ databases">
        <title>Tapping the CABI collections for fungal endophytes: first genome assemblies for Collariella, Neodidymelliopsis, Ascochyta clinopodiicola, Didymella pomorum, Didymosphaeria variabile, Neocosmospora piperis and Neocucurbitaria cava.</title>
        <authorList>
            <person name="Hill R."/>
        </authorList>
    </citation>
    <scope>NUCLEOTIDE SEQUENCE</scope>
    <source>
        <strain evidence="2">IMI 356814</strain>
    </source>
</reference>
<protein>
    <recommendedName>
        <fullName evidence="1">Hemerythrin-like domain-containing protein</fullName>
    </recommendedName>
</protein>
<evidence type="ECO:0000313" key="2">
    <source>
        <dbReference type="EMBL" id="KAJ4367024.1"/>
    </source>
</evidence>
<dbReference type="Proteomes" id="UP001140560">
    <property type="component" value="Unassembled WGS sequence"/>
</dbReference>
<dbReference type="InterPro" id="IPR053206">
    <property type="entry name" value="Dimeric_xanthone_biosynth"/>
</dbReference>
<comment type="caution">
    <text evidence="2">The sequence shown here is derived from an EMBL/GenBank/DDBJ whole genome shotgun (WGS) entry which is preliminary data.</text>
</comment>
<name>A0A9W9CK37_9PLEO</name>
<proteinExistence type="predicted"/>
<organism evidence="2 3">
    <name type="scientific">Neocucurbitaria cava</name>
    <dbReference type="NCBI Taxonomy" id="798079"/>
    <lineage>
        <taxon>Eukaryota</taxon>
        <taxon>Fungi</taxon>
        <taxon>Dikarya</taxon>
        <taxon>Ascomycota</taxon>
        <taxon>Pezizomycotina</taxon>
        <taxon>Dothideomycetes</taxon>
        <taxon>Pleosporomycetidae</taxon>
        <taxon>Pleosporales</taxon>
        <taxon>Pleosporineae</taxon>
        <taxon>Cucurbitariaceae</taxon>
        <taxon>Neocucurbitaria</taxon>
    </lineage>
</organism>
<dbReference type="PANTHER" id="PTHR38048">
    <property type="entry name" value="EXPRESSED PROTEIN"/>
    <property type="match status" value="1"/>
</dbReference>
<accession>A0A9W9CK37</accession>
<dbReference type="Pfam" id="PF01814">
    <property type="entry name" value="Hemerythrin"/>
    <property type="match status" value="1"/>
</dbReference>
<feature type="domain" description="Hemerythrin-like" evidence="1">
    <location>
        <begin position="2"/>
        <end position="144"/>
    </location>
</feature>
<dbReference type="PANTHER" id="PTHR38048:SF2">
    <property type="entry name" value="HEMERYTHRIN-LIKE DOMAIN-CONTAINING PROTEIN"/>
    <property type="match status" value="1"/>
</dbReference>
<dbReference type="InterPro" id="IPR012312">
    <property type="entry name" value="Hemerythrin-like"/>
</dbReference>
<gene>
    <name evidence="2" type="ORF">N0V83_007554</name>
</gene>
<dbReference type="OrthoDB" id="10044044at2759"/>
<dbReference type="Gene3D" id="1.20.120.520">
    <property type="entry name" value="nmb1532 protein domain like"/>
    <property type="match status" value="1"/>
</dbReference>